<keyword evidence="4" id="KW-0482">Metalloprotease</keyword>
<dbReference type="SMART" id="SM01154">
    <property type="entry name" value="DUF1704"/>
    <property type="match status" value="1"/>
</dbReference>
<keyword evidence="6" id="KW-1185">Reference proteome</keyword>
<dbReference type="GO" id="GO:0008237">
    <property type="term" value="F:metallopeptidase activity"/>
    <property type="evidence" value="ECO:0007669"/>
    <property type="project" value="UniProtKB-KW"/>
</dbReference>
<keyword evidence="3" id="KW-0378">Hydrolase</keyword>
<evidence type="ECO:0000256" key="4">
    <source>
        <dbReference type="ARBA" id="ARBA00023049"/>
    </source>
</evidence>
<proteinExistence type="predicted"/>
<dbReference type="Pfam" id="PF08014">
    <property type="entry name" value="MATCAP"/>
    <property type="match status" value="1"/>
</dbReference>
<dbReference type="AlphaFoldDB" id="A0A9X1U9Y0"/>
<dbReference type="Proteomes" id="UP001139461">
    <property type="component" value="Unassembled WGS sequence"/>
</dbReference>
<protein>
    <submittedName>
        <fullName evidence="5">DUF1704 domain-containing protein</fullName>
    </submittedName>
</protein>
<evidence type="ECO:0000256" key="1">
    <source>
        <dbReference type="ARBA" id="ARBA00001947"/>
    </source>
</evidence>
<dbReference type="EMBL" id="JAIRBA010000014">
    <property type="protein sequence ID" value="MCG2419061.1"/>
    <property type="molecule type" value="Genomic_DNA"/>
</dbReference>
<accession>A0A9X1U9Y0</accession>
<comment type="cofactor">
    <cofactor evidence="1">
        <name>Zn(2+)</name>
        <dbReference type="ChEBI" id="CHEBI:29105"/>
    </cofactor>
</comment>
<gene>
    <name evidence="5" type="ORF">K8089_08500</name>
</gene>
<sequence length="611" mass="69949">MKATSTTEKEVLIGELEAGQRTVKSLPYGGYLFLEHDVPFLLVYRNRPNDKATMRLARTGASYLIIGADHFEYFQEFIKQLTKKMSARFGSFFLMEIYSGAEDSTQFVIRGPSHKLPVSLEVLREALEKVKSRTYGVQLTATIEQTKQRQQESEAALMSIAKIKDCGGTLIGLEIPPVYRDAEGEVFPVYFRQFQESVAEAIQKSVFEFIRVQTSSNLASYYALGKREIHKEVFKIDRALTQIENSYQFLLLVAPVNIQSLRKRFFESNFKNLEEYHYRLLPVDPDILKRKLYNLEIDQIDDPALSHLFHEKREELDQQLTMLKERGSKNFFYSSVRLYKGLQKNILTEAELILQNIPEDTQDDNSKVLHAKAFADMASKEFKFLRQQDSNFQCKVHIRKDVNVMMVSNGELYLPADYTLTHKEAQALIQHEIGTHVLTHFNGSQQPLSQLSVGFADYDTLQEGIAVLSEYLIGGLSANRLRLLAGRVLAGAALMDNADFKTVFHLLYNTHKFSKERAFNITSRMFQGGGFLKDIIYLKGLVHLRDYLIAGGDLEFLLAGKFALKHVPMINDLTARGLLQPPHLKPRYLQQKDFKERINKLKQGISLSKLI</sequence>
<evidence type="ECO:0000313" key="6">
    <source>
        <dbReference type="Proteomes" id="UP001139461"/>
    </source>
</evidence>
<evidence type="ECO:0000256" key="3">
    <source>
        <dbReference type="ARBA" id="ARBA00022801"/>
    </source>
</evidence>
<dbReference type="PANTHER" id="PTHR31817:SF0">
    <property type="entry name" value="CHROMOSOME UNDETERMINED SCAFFOLD_67, WHOLE GENOME SHOTGUN SEQUENCE"/>
    <property type="match status" value="1"/>
</dbReference>
<organism evidence="5 6">
    <name type="scientific">Aequorivita vitellina</name>
    <dbReference type="NCBI Taxonomy" id="2874475"/>
    <lineage>
        <taxon>Bacteria</taxon>
        <taxon>Pseudomonadati</taxon>
        <taxon>Bacteroidota</taxon>
        <taxon>Flavobacteriia</taxon>
        <taxon>Flavobacteriales</taxon>
        <taxon>Flavobacteriaceae</taxon>
        <taxon>Aequorivita</taxon>
    </lineage>
</organism>
<name>A0A9X1U9Y0_9FLAO</name>
<dbReference type="GO" id="GO:0006508">
    <property type="term" value="P:proteolysis"/>
    <property type="evidence" value="ECO:0007669"/>
    <property type="project" value="UniProtKB-KW"/>
</dbReference>
<dbReference type="InterPro" id="IPR012548">
    <property type="entry name" value="MATCAP"/>
</dbReference>
<reference evidence="5" key="1">
    <citation type="submission" date="2021-09" db="EMBL/GenBank/DDBJ databases">
        <title>Genome of Aequorivita sp. strain F47161.</title>
        <authorList>
            <person name="Wang Y."/>
        </authorList>
    </citation>
    <scope>NUCLEOTIDE SEQUENCE</scope>
    <source>
        <strain evidence="5">F47161</strain>
    </source>
</reference>
<keyword evidence="2" id="KW-0645">Protease</keyword>
<evidence type="ECO:0000256" key="2">
    <source>
        <dbReference type="ARBA" id="ARBA00022670"/>
    </source>
</evidence>
<dbReference type="GO" id="GO:0080164">
    <property type="term" value="P:regulation of nitric oxide metabolic process"/>
    <property type="evidence" value="ECO:0007669"/>
    <property type="project" value="TreeGrafter"/>
</dbReference>
<dbReference type="PANTHER" id="PTHR31817">
    <property type="match status" value="1"/>
</dbReference>
<dbReference type="RefSeq" id="WP_237602850.1">
    <property type="nucleotide sequence ID" value="NZ_JAIRBA010000014.1"/>
</dbReference>
<comment type="caution">
    <text evidence="5">The sequence shown here is derived from an EMBL/GenBank/DDBJ whole genome shotgun (WGS) entry which is preliminary data.</text>
</comment>
<evidence type="ECO:0000313" key="5">
    <source>
        <dbReference type="EMBL" id="MCG2419061.1"/>
    </source>
</evidence>